<dbReference type="Gene3D" id="1.10.1170.10">
    <property type="entry name" value="Inhibitor Of Apoptosis Protein (2mihbC-IAP-1), Chain A"/>
    <property type="match status" value="1"/>
</dbReference>
<dbReference type="SUPFAM" id="SSF57924">
    <property type="entry name" value="Inhibitor of apoptosis (IAP) repeat"/>
    <property type="match status" value="1"/>
</dbReference>
<keyword evidence="3" id="KW-1185">Reference proteome</keyword>
<dbReference type="OrthoDB" id="6083180at2759"/>
<dbReference type="AlphaFoldDB" id="A0A8B6CJZ1"/>
<accession>A0A8B6CJZ1</accession>
<evidence type="ECO:0000313" key="2">
    <source>
        <dbReference type="EMBL" id="VDI05681.1"/>
    </source>
</evidence>
<feature type="region of interest" description="Disordered" evidence="1">
    <location>
        <begin position="217"/>
        <end position="239"/>
    </location>
</feature>
<dbReference type="PANTHER" id="PTHR10044">
    <property type="entry name" value="INHIBITOR OF APOPTOSIS"/>
    <property type="match status" value="1"/>
</dbReference>
<dbReference type="GO" id="GO:0051726">
    <property type="term" value="P:regulation of cell cycle"/>
    <property type="evidence" value="ECO:0007669"/>
    <property type="project" value="TreeGrafter"/>
</dbReference>
<dbReference type="PANTHER" id="PTHR10044:SF139">
    <property type="entry name" value="DEATH-ASSOCIATED INHIBITOR OF APOPTOSIS 2"/>
    <property type="match status" value="1"/>
</dbReference>
<dbReference type="Pfam" id="PF00653">
    <property type="entry name" value="BIR"/>
    <property type="match status" value="1"/>
</dbReference>
<comment type="caution">
    <text evidence="2">The sequence shown here is derived from an EMBL/GenBank/DDBJ whole genome shotgun (WGS) entry which is preliminary data.</text>
</comment>
<evidence type="ECO:0000256" key="1">
    <source>
        <dbReference type="SAM" id="MobiDB-lite"/>
    </source>
</evidence>
<dbReference type="InterPro" id="IPR001370">
    <property type="entry name" value="BIR_rpt"/>
</dbReference>
<gene>
    <name evidence="2" type="ORF">MGAL_10B073917</name>
</gene>
<dbReference type="SMART" id="SM00238">
    <property type="entry name" value="BIR"/>
    <property type="match status" value="1"/>
</dbReference>
<dbReference type="Proteomes" id="UP000596742">
    <property type="component" value="Unassembled WGS sequence"/>
</dbReference>
<protein>
    <submittedName>
        <fullName evidence="2">Uncharacterized protein</fullName>
    </submittedName>
</protein>
<evidence type="ECO:0000313" key="3">
    <source>
        <dbReference type="Proteomes" id="UP000596742"/>
    </source>
</evidence>
<dbReference type="EMBL" id="UYJE01001854">
    <property type="protein sequence ID" value="VDI05681.1"/>
    <property type="molecule type" value="Genomic_DNA"/>
</dbReference>
<organism evidence="2 3">
    <name type="scientific">Mytilus galloprovincialis</name>
    <name type="common">Mediterranean mussel</name>
    <dbReference type="NCBI Taxonomy" id="29158"/>
    <lineage>
        <taxon>Eukaryota</taxon>
        <taxon>Metazoa</taxon>
        <taxon>Spiralia</taxon>
        <taxon>Lophotrochozoa</taxon>
        <taxon>Mollusca</taxon>
        <taxon>Bivalvia</taxon>
        <taxon>Autobranchia</taxon>
        <taxon>Pteriomorphia</taxon>
        <taxon>Mytilida</taxon>
        <taxon>Mytiloidea</taxon>
        <taxon>Mytilidae</taxon>
        <taxon>Mytilinae</taxon>
        <taxon>Mytilus</taxon>
    </lineage>
</organism>
<dbReference type="GO" id="GO:0005634">
    <property type="term" value="C:nucleus"/>
    <property type="evidence" value="ECO:0007669"/>
    <property type="project" value="TreeGrafter"/>
</dbReference>
<dbReference type="PROSITE" id="PS50143">
    <property type="entry name" value="BIR_REPEAT_2"/>
    <property type="match status" value="1"/>
</dbReference>
<dbReference type="GO" id="GO:0005737">
    <property type="term" value="C:cytoplasm"/>
    <property type="evidence" value="ECO:0007669"/>
    <property type="project" value="TreeGrafter"/>
</dbReference>
<sequence length="253" mass="29330">MQKVDEKMNHYKMKESSFKNSNGDDTLGVCLKKPFNNDYTMVAARLRSFQYWSKPSPRPVDLSEAGFYFTGTEDVVQCFYCGLKLRSWDVFDDPWIEHARHGKHCPHVSNVKGKEFFKRLTEIEDENLYTGKPNRGDLYTDDLLYTTAAQALLSMGSYKEQQIKDAIRTYVSTEGKPLFIYETMYKQKKANSIGHHMHHILINRGKFKDIKSYIRKQKHMNGHHQRPTTSVKERSSSTTNDKCKGVIYCIGSS</sequence>
<dbReference type="CDD" id="cd00022">
    <property type="entry name" value="BIR"/>
    <property type="match status" value="1"/>
</dbReference>
<reference evidence="2" key="1">
    <citation type="submission" date="2018-11" db="EMBL/GenBank/DDBJ databases">
        <authorList>
            <person name="Alioto T."/>
            <person name="Alioto T."/>
        </authorList>
    </citation>
    <scope>NUCLEOTIDE SEQUENCE</scope>
</reference>
<proteinExistence type="predicted"/>
<feature type="compositionally biased region" description="Basic residues" evidence="1">
    <location>
        <begin position="217"/>
        <end position="226"/>
    </location>
</feature>
<name>A0A8B6CJZ1_MYTGA</name>
<dbReference type="InterPro" id="IPR050784">
    <property type="entry name" value="IAP"/>
</dbReference>